<keyword evidence="2" id="KW-0489">Methyltransferase</keyword>
<dbReference type="SUPFAM" id="SSF53335">
    <property type="entry name" value="S-adenosyl-L-methionine-dependent methyltransferases"/>
    <property type="match status" value="1"/>
</dbReference>
<keyword evidence="3" id="KW-1185">Reference proteome</keyword>
<dbReference type="InParanoid" id="Q4W5T6"/>
<dbReference type="GeneID" id="3565191"/>
<proteinExistence type="evidence at protein level"/>
<sequence length="268" mass="30922">MASQKLTKLFANSFKLATSDLANQYALPVKSMTGMIVSKYGASKSRRLNEKVVEKMDIGKDDFLFEIGFGRGDAMKMCFDRVKDGRGMVFGVERSGYMNERAIKRFVLEIAETDKIRIDSAVDLRNLPYPTDLFNHVFHVDLFYFLQQNALVNINRELLRVLKPGGTLICGMQFDRLKKLTENRILEENQWDPMRYLWALETAEFSDVKINYHKDPQIGEYQIISATKSTDPLAGQDPEELMKKLAMDMKKERLAEAMMNDKKNFEDL</sequence>
<dbReference type="Proteomes" id="UP000001940">
    <property type="component" value="Chromosome II"/>
</dbReference>
<dbReference type="Reactome" id="R-CEL-6798695">
    <property type="pathway name" value="Neutrophil degranulation"/>
</dbReference>
<evidence type="ECO:0000313" key="2">
    <source>
        <dbReference type="EMBL" id="CCD61685.1"/>
    </source>
</evidence>
<dbReference type="EMBL" id="BX284602">
    <property type="protein sequence ID" value="CCD61685.1"/>
    <property type="molecule type" value="Genomic_DNA"/>
</dbReference>
<dbReference type="GO" id="GO:0032259">
    <property type="term" value="P:methylation"/>
    <property type="evidence" value="ECO:0007669"/>
    <property type="project" value="UniProtKB-KW"/>
</dbReference>
<evidence type="ECO:0007829" key="5">
    <source>
        <dbReference type="PeptideAtlas" id="Q4W5T6"/>
    </source>
</evidence>
<keyword evidence="2" id="KW-0808">Transferase</keyword>
<keyword evidence="5" id="KW-1267">Proteomics identification</keyword>
<dbReference type="STRING" id="6239.H20J04.9.1"/>
<dbReference type="AGR" id="WB:WBGene00044310"/>
<dbReference type="PaxDb" id="6239-H20J04.9"/>
<evidence type="ECO:0000259" key="1">
    <source>
        <dbReference type="Pfam" id="PF13649"/>
    </source>
</evidence>
<dbReference type="PhylomeDB" id="Q4W5T6"/>
<protein>
    <submittedName>
        <fullName evidence="2">Methyltransferase domain-containing protein</fullName>
    </submittedName>
</protein>
<accession>Q4W5T6</accession>
<dbReference type="eggNOG" id="ENOG502RYNV">
    <property type="taxonomic scope" value="Eukaryota"/>
</dbReference>
<dbReference type="InterPro" id="IPR029063">
    <property type="entry name" value="SAM-dependent_MTases_sf"/>
</dbReference>
<dbReference type="AlphaFoldDB" id="Q4W5T6"/>
<feature type="domain" description="Methyltransferase" evidence="1">
    <location>
        <begin position="66"/>
        <end position="166"/>
    </location>
</feature>
<dbReference type="UCSC" id="H20J04.9">
    <property type="organism name" value="c. elegans"/>
</dbReference>
<dbReference type="OrthoDB" id="10250730at2759"/>
<dbReference type="InterPro" id="IPR041698">
    <property type="entry name" value="Methyltransf_25"/>
</dbReference>
<dbReference type="SMR" id="Q4W5T6"/>
<dbReference type="HOGENOM" id="CLU_081534_0_0_1"/>
<dbReference type="CTD" id="3565191"/>
<dbReference type="Bgee" id="WBGene00044310">
    <property type="expression patterns" value="Expressed in adult organism and 3 other cell types or tissues"/>
</dbReference>
<gene>
    <name evidence="2" type="ORF">CELE_H20J04.9</name>
    <name evidence="2 4" type="ORF">H20J04.9</name>
</gene>
<dbReference type="WormBase" id="H20J04.9">
    <property type="protein sequence ID" value="CE38615"/>
    <property type="gene ID" value="WBGene00044310"/>
</dbReference>
<reference evidence="2 3" key="1">
    <citation type="journal article" date="1998" name="Science">
        <title>Genome sequence of the nematode C. elegans: a platform for investigating biology.</title>
        <authorList>
            <consortium name="The C. elegans sequencing consortium"/>
            <person name="Sulson J.E."/>
            <person name="Waterston R."/>
        </authorList>
    </citation>
    <scope>NUCLEOTIDE SEQUENCE [LARGE SCALE GENOMIC DNA]</scope>
    <source>
        <strain evidence="2 3">Bristol N2</strain>
    </source>
</reference>
<evidence type="ECO:0000313" key="3">
    <source>
        <dbReference type="Proteomes" id="UP000001940"/>
    </source>
</evidence>
<name>Q4W5T6_CAEEL</name>
<dbReference type="RefSeq" id="NP_001022224.1">
    <property type="nucleotide sequence ID" value="NM_001027053.4"/>
</dbReference>
<evidence type="ECO:0000313" key="4">
    <source>
        <dbReference type="WormBase" id="H20J04.9"/>
    </source>
</evidence>
<dbReference type="OMA" id="FHVDLFY"/>
<dbReference type="Gene3D" id="3.40.50.150">
    <property type="entry name" value="Vaccinia Virus protein VP39"/>
    <property type="match status" value="1"/>
</dbReference>
<dbReference type="PeptideAtlas" id="Q4W5T6"/>
<dbReference type="GO" id="GO:0008168">
    <property type="term" value="F:methyltransferase activity"/>
    <property type="evidence" value="ECO:0000318"/>
    <property type="project" value="GO_Central"/>
</dbReference>
<dbReference type="Pfam" id="PF13649">
    <property type="entry name" value="Methyltransf_25"/>
    <property type="match status" value="1"/>
</dbReference>
<dbReference type="KEGG" id="cel:CELE_H20J04.9"/>
<organism evidence="2 3">
    <name type="scientific">Caenorhabditis elegans</name>
    <dbReference type="NCBI Taxonomy" id="6239"/>
    <lineage>
        <taxon>Eukaryota</taxon>
        <taxon>Metazoa</taxon>
        <taxon>Ecdysozoa</taxon>
        <taxon>Nematoda</taxon>
        <taxon>Chromadorea</taxon>
        <taxon>Rhabditida</taxon>
        <taxon>Rhabditina</taxon>
        <taxon>Rhabditomorpha</taxon>
        <taxon>Rhabditoidea</taxon>
        <taxon>Rhabditidae</taxon>
        <taxon>Peloderinae</taxon>
        <taxon>Caenorhabditis</taxon>
    </lineage>
</organism>